<accession>A0A7J7CQQ7</accession>
<sequence>MDTHVTDALAGKKEPSKRGAAKKNLPTKSKTLDVDSEEDEILELKERLAAYNLEAESAAEVPRVQESMKEPRKRGAAAQKKPLVTVSEISDGEDHIDLNDDEDVDLEVVNAKKGGKKAAGNAMTVKPPAATKKSGQATKQPEIGQKLVTEMLMPAESSRISPDKKVRKMRASPYKKKSGSVLVRVDQKDKDPEIDESMASASTTDNNTEEMTETLPARARPQRTNRRQTTYVLSDSESEKATDDSDFDEEEEED</sequence>
<evidence type="ECO:0000313" key="3">
    <source>
        <dbReference type="Proteomes" id="UP000593562"/>
    </source>
</evidence>
<organism evidence="2 3">
    <name type="scientific">Tripterygium wilfordii</name>
    <name type="common">Thunder God vine</name>
    <dbReference type="NCBI Taxonomy" id="458696"/>
    <lineage>
        <taxon>Eukaryota</taxon>
        <taxon>Viridiplantae</taxon>
        <taxon>Streptophyta</taxon>
        <taxon>Embryophyta</taxon>
        <taxon>Tracheophyta</taxon>
        <taxon>Spermatophyta</taxon>
        <taxon>Magnoliopsida</taxon>
        <taxon>eudicotyledons</taxon>
        <taxon>Gunneridae</taxon>
        <taxon>Pentapetalae</taxon>
        <taxon>rosids</taxon>
        <taxon>fabids</taxon>
        <taxon>Celastrales</taxon>
        <taxon>Celastraceae</taxon>
        <taxon>Tripterygium</taxon>
    </lineage>
</organism>
<dbReference type="InParanoid" id="A0A7J7CQQ7"/>
<evidence type="ECO:0000313" key="2">
    <source>
        <dbReference type="EMBL" id="KAF5736453.1"/>
    </source>
</evidence>
<feature type="compositionally biased region" description="Acidic residues" evidence="1">
    <location>
        <begin position="244"/>
        <end position="254"/>
    </location>
</feature>
<dbReference type="GO" id="GO:0016853">
    <property type="term" value="F:isomerase activity"/>
    <property type="evidence" value="ECO:0007669"/>
    <property type="project" value="UniProtKB-KW"/>
</dbReference>
<feature type="region of interest" description="Disordered" evidence="1">
    <location>
        <begin position="114"/>
        <end position="254"/>
    </location>
</feature>
<evidence type="ECO:0000256" key="1">
    <source>
        <dbReference type="SAM" id="MobiDB-lite"/>
    </source>
</evidence>
<reference evidence="2 3" key="1">
    <citation type="journal article" date="2020" name="Nat. Commun.">
        <title>Genome of Tripterygium wilfordii and identification of cytochrome P450 involved in triptolide biosynthesis.</title>
        <authorList>
            <person name="Tu L."/>
            <person name="Su P."/>
            <person name="Zhang Z."/>
            <person name="Gao L."/>
            <person name="Wang J."/>
            <person name="Hu T."/>
            <person name="Zhou J."/>
            <person name="Zhang Y."/>
            <person name="Zhao Y."/>
            <person name="Liu Y."/>
            <person name="Song Y."/>
            <person name="Tong Y."/>
            <person name="Lu Y."/>
            <person name="Yang J."/>
            <person name="Xu C."/>
            <person name="Jia M."/>
            <person name="Peters R.J."/>
            <person name="Huang L."/>
            <person name="Gao W."/>
        </authorList>
    </citation>
    <scope>NUCLEOTIDE SEQUENCE [LARGE SCALE GENOMIC DNA]</scope>
    <source>
        <strain evidence="3">cv. XIE 37</strain>
        <tissue evidence="2">Leaf</tissue>
    </source>
</reference>
<proteinExistence type="predicted"/>
<feature type="region of interest" description="Disordered" evidence="1">
    <location>
        <begin position="1"/>
        <end position="37"/>
    </location>
</feature>
<name>A0A7J7CQQ7_TRIWF</name>
<protein>
    <submittedName>
        <fullName evidence="2">Putative DNA topoisomerase II</fullName>
    </submittedName>
</protein>
<feature type="compositionally biased region" description="Basic residues" evidence="1">
    <location>
        <begin position="165"/>
        <end position="178"/>
    </location>
</feature>
<dbReference type="AlphaFoldDB" id="A0A7J7CQQ7"/>
<dbReference type="EMBL" id="JAAARO010000014">
    <property type="protein sequence ID" value="KAF5736453.1"/>
    <property type="molecule type" value="Genomic_DNA"/>
</dbReference>
<gene>
    <name evidence="2" type="ORF">HS088_TW14G00595</name>
</gene>
<comment type="caution">
    <text evidence="2">The sequence shown here is derived from an EMBL/GenBank/DDBJ whole genome shotgun (WGS) entry which is preliminary data.</text>
</comment>
<keyword evidence="2" id="KW-0413">Isomerase</keyword>
<keyword evidence="3" id="KW-1185">Reference proteome</keyword>
<feature type="compositionally biased region" description="Basic and acidic residues" evidence="1">
    <location>
        <begin position="1"/>
        <end position="17"/>
    </location>
</feature>
<feature type="region of interest" description="Disordered" evidence="1">
    <location>
        <begin position="56"/>
        <end position="101"/>
    </location>
</feature>
<dbReference type="Proteomes" id="UP000593562">
    <property type="component" value="Unassembled WGS sequence"/>
</dbReference>